<dbReference type="OrthoDB" id="512217at2"/>
<feature type="transmembrane region" description="Helical" evidence="6">
    <location>
        <begin position="55"/>
        <end position="76"/>
    </location>
</feature>
<evidence type="ECO:0000256" key="3">
    <source>
        <dbReference type="ARBA" id="ARBA00022692"/>
    </source>
</evidence>
<feature type="transmembrane region" description="Helical" evidence="6">
    <location>
        <begin position="283"/>
        <end position="303"/>
    </location>
</feature>
<keyword evidence="8" id="KW-1185">Reference proteome</keyword>
<reference evidence="7 8" key="1">
    <citation type="submission" date="2019-07" db="EMBL/GenBank/DDBJ databases">
        <authorList>
            <person name="Huq M.A."/>
        </authorList>
    </citation>
    <scope>NUCLEOTIDE SEQUENCE [LARGE SCALE GENOMIC DNA]</scope>
    <source>
        <strain evidence="7 8">MAH-19</strain>
    </source>
</reference>
<keyword evidence="3 6" id="KW-0812">Transmembrane</keyword>
<dbReference type="InterPro" id="IPR050833">
    <property type="entry name" value="Poly_Biosynth_Transport"/>
</dbReference>
<evidence type="ECO:0000256" key="2">
    <source>
        <dbReference type="ARBA" id="ARBA00022475"/>
    </source>
</evidence>
<keyword evidence="4 6" id="KW-1133">Transmembrane helix</keyword>
<evidence type="ECO:0000313" key="8">
    <source>
        <dbReference type="Proteomes" id="UP000318733"/>
    </source>
</evidence>
<dbReference type="EMBL" id="VLPK01000002">
    <property type="protein sequence ID" value="TSJ40982.1"/>
    <property type="molecule type" value="Genomic_DNA"/>
</dbReference>
<gene>
    <name evidence="7" type="ORF">FO440_14710</name>
</gene>
<feature type="transmembrane region" description="Helical" evidence="6">
    <location>
        <begin position="328"/>
        <end position="351"/>
    </location>
</feature>
<proteinExistence type="predicted"/>
<feature type="transmembrane region" description="Helical" evidence="6">
    <location>
        <begin position="143"/>
        <end position="165"/>
    </location>
</feature>
<feature type="transmembrane region" description="Helical" evidence="6">
    <location>
        <begin position="357"/>
        <end position="378"/>
    </location>
</feature>
<keyword evidence="2" id="KW-1003">Cell membrane</keyword>
<evidence type="ECO:0000256" key="6">
    <source>
        <dbReference type="SAM" id="Phobius"/>
    </source>
</evidence>
<dbReference type="Proteomes" id="UP000318733">
    <property type="component" value="Unassembled WGS sequence"/>
</dbReference>
<organism evidence="7 8">
    <name type="scientific">Mucilaginibacter corticis</name>
    <dbReference type="NCBI Taxonomy" id="2597670"/>
    <lineage>
        <taxon>Bacteria</taxon>
        <taxon>Pseudomonadati</taxon>
        <taxon>Bacteroidota</taxon>
        <taxon>Sphingobacteriia</taxon>
        <taxon>Sphingobacteriales</taxon>
        <taxon>Sphingobacteriaceae</taxon>
        <taxon>Mucilaginibacter</taxon>
    </lineage>
</organism>
<keyword evidence="5 6" id="KW-0472">Membrane</keyword>
<sequence length="453" mass="50721">MIAIRNFYTKVFGGNARTNKAAKNILFSFFIKGYSIVIQFALVPLTLHYLDKFHYGIWLTLASLLEWFNFFDIGIGHGLRNKLAESLANETYELGKIYVSTAYAIVTLIFTGFMVLFLCINPFLNWAAILNVSPAIGAELSHLVLYVFIFFCFRFIFNLISVVMYANQNPALNNLMGPLGSTIAFAGIFILTKTVPGSLYGAAIVLSAAPVFILVLFNFILFNTKYKSIKPAFGSVKFRYAHELLGLGVQFFIIQMSILVVVSTDDIILTQLFGPEQVTVYNIAFKYFSIGIMINTIITYAFWTPFTEAFVKQDFTWIRNTLKKLQQISLILITAVIFSALIVDQVVFLWVGNAVRIPLFMTIALTLYTVINLLSAPYNMFINGSGKIRLQLYMAVISIIITIPVSILFCTTLHFGPAGVTMAMVCTTLPNLIAFKIQSNKILNGTAADIWNK</sequence>
<name>A0A556MMF8_9SPHI</name>
<feature type="transmembrane region" description="Helical" evidence="6">
    <location>
        <begin position="390"/>
        <end position="409"/>
    </location>
</feature>
<feature type="transmembrane region" description="Helical" evidence="6">
    <location>
        <begin position="172"/>
        <end position="192"/>
    </location>
</feature>
<evidence type="ECO:0000256" key="1">
    <source>
        <dbReference type="ARBA" id="ARBA00004651"/>
    </source>
</evidence>
<dbReference type="PANTHER" id="PTHR30250:SF11">
    <property type="entry name" value="O-ANTIGEN TRANSPORTER-RELATED"/>
    <property type="match status" value="1"/>
</dbReference>
<accession>A0A556MMF8</accession>
<feature type="transmembrane region" description="Helical" evidence="6">
    <location>
        <begin position="21"/>
        <end position="43"/>
    </location>
</feature>
<dbReference type="GO" id="GO:0005886">
    <property type="term" value="C:plasma membrane"/>
    <property type="evidence" value="ECO:0007669"/>
    <property type="project" value="UniProtKB-SubCell"/>
</dbReference>
<evidence type="ECO:0008006" key="9">
    <source>
        <dbReference type="Google" id="ProtNLM"/>
    </source>
</evidence>
<feature type="transmembrane region" description="Helical" evidence="6">
    <location>
        <begin position="198"/>
        <end position="223"/>
    </location>
</feature>
<dbReference type="RefSeq" id="WP_144249020.1">
    <property type="nucleotide sequence ID" value="NZ_VLPK01000002.1"/>
</dbReference>
<dbReference type="AlphaFoldDB" id="A0A556MMF8"/>
<comment type="subcellular location">
    <subcellularLocation>
        <location evidence="1">Cell membrane</location>
        <topology evidence="1">Multi-pass membrane protein</topology>
    </subcellularLocation>
</comment>
<dbReference type="PANTHER" id="PTHR30250">
    <property type="entry name" value="PST FAMILY PREDICTED COLANIC ACID TRANSPORTER"/>
    <property type="match status" value="1"/>
</dbReference>
<comment type="caution">
    <text evidence="7">The sequence shown here is derived from an EMBL/GenBank/DDBJ whole genome shotgun (WGS) entry which is preliminary data.</text>
</comment>
<feature type="transmembrane region" description="Helical" evidence="6">
    <location>
        <begin position="97"/>
        <end position="123"/>
    </location>
</feature>
<evidence type="ECO:0000313" key="7">
    <source>
        <dbReference type="EMBL" id="TSJ40982.1"/>
    </source>
</evidence>
<evidence type="ECO:0000256" key="4">
    <source>
        <dbReference type="ARBA" id="ARBA00022989"/>
    </source>
</evidence>
<evidence type="ECO:0000256" key="5">
    <source>
        <dbReference type="ARBA" id="ARBA00023136"/>
    </source>
</evidence>
<feature type="transmembrane region" description="Helical" evidence="6">
    <location>
        <begin position="244"/>
        <end position="263"/>
    </location>
</feature>
<protein>
    <recommendedName>
        <fullName evidence="9">Oligosaccharide flippase family protein</fullName>
    </recommendedName>
</protein>